<dbReference type="InterPro" id="IPR012947">
    <property type="entry name" value="tRNA_SAD"/>
</dbReference>
<dbReference type="InterPro" id="IPR018165">
    <property type="entry name" value="Ala-tRNA-synth_IIc_core"/>
</dbReference>
<keyword evidence="4" id="KW-0862">Zinc</keyword>
<evidence type="ECO:0000256" key="5">
    <source>
        <dbReference type="SAM" id="Coils"/>
    </source>
</evidence>
<evidence type="ECO:0000313" key="7">
    <source>
        <dbReference type="EMBL" id="NCU16838.1"/>
    </source>
</evidence>
<name>A0ABX0A6Q8_9BACI</name>
<dbReference type="PROSITE" id="PS50860">
    <property type="entry name" value="AA_TRNA_LIGASE_II_ALA"/>
    <property type="match status" value="1"/>
</dbReference>
<evidence type="ECO:0000256" key="3">
    <source>
        <dbReference type="ARBA" id="ARBA00022723"/>
    </source>
</evidence>
<evidence type="ECO:0000313" key="8">
    <source>
        <dbReference type="Proteomes" id="UP000743899"/>
    </source>
</evidence>
<dbReference type="InterPro" id="IPR051335">
    <property type="entry name" value="Alanyl-tRNA_Editing_Enzymes"/>
</dbReference>
<organism evidence="7 8">
    <name type="scientific">Pallidibacillus pasinlerensis</name>
    <dbReference type="NCBI Taxonomy" id="2703818"/>
    <lineage>
        <taxon>Bacteria</taxon>
        <taxon>Bacillati</taxon>
        <taxon>Bacillota</taxon>
        <taxon>Bacilli</taxon>
        <taxon>Bacillales</taxon>
        <taxon>Bacillaceae</taxon>
        <taxon>Pallidibacillus</taxon>
    </lineage>
</organism>
<dbReference type="Gene3D" id="2.40.30.130">
    <property type="match status" value="1"/>
</dbReference>
<feature type="coiled-coil region" evidence="5">
    <location>
        <begin position="251"/>
        <end position="278"/>
    </location>
</feature>
<gene>
    <name evidence="7" type="ORF">GW534_03495</name>
</gene>
<dbReference type="SUPFAM" id="SSF50447">
    <property type="entry name" value="Translation proteins"/>
    <property type="match status" value="1"/>
</dbReference>
<evidence type="ECO:0000259" key="6">
    <source>
        <dbReference type="PROSITE" id="PS50860"/>
    </source>
</evidence>
<comment type="subcellular location">
    <subcellularLocation>
        <location evidence="2">Cytoplasm</location>
    </subcellularLocation>
</comment>
<dbReference type="PANTHER" id="PTHR43462:SF1">
    <property type="entry name" value="ALANYL-TRNA EDITING PROTEIN AARSD1"/>
    <property type="match status" value="1"/>
</dbReference>
<dbReference type="SUPFAM" id="SSF55186">
    <property type="entry name" value="ThrRS/AlaRS common domain"/>
    <property type="match status" value="1"/>
</dbReference>
<dbReference type="Proteomes" id="UP000743899">
    <property type="component" value="Unassembled WGS sequence"/>
</dbReference>
<dbReference type="InterPro" id="IPR003156">
    <property type="entry name" value="DHHA1_dom"/>
</dbReference>
<keyword evidence="8" id="KW-1185">Reference proteome</keyword>
<dbReference type="Pfam" id="PF02272">
    <property type="entry name" value="DHHA1"/>
    <property type="match status" value="1"/>
</dbReference>
<dbReference type="EMBL" id="JAACYS010000009">
    <property type="protein sequence ID" value="NCU16838.1"/>
    <property type="molecule type" value="Genomic_DNA"/>
</dbReference>
<reference evidence="7 8" key="1">
    <citation type="submission" date="2020-01" db="EMBL/GenBank/DDBJ databases">
        <title>A novel Bacillus sp. from Pasinler.</title>
        <authorList>
            <person name="Adiguzel A."/>
            <person name="Ay H."/>
            <person name="Baltaci M.O."/>
        </authorList>
    </citation>
    <scope>NUCLEOTIDE SEQUENCE [LARGE SCALE GENOMIC DNA]</scope>
    <source>
        <strain evidence="7 8">P1</strain>
    </source>
</reference>
<dbReference type="PANTHER" id="PTHR43462">
    <property type="entry name" value="ALANYL-TRNA EDITING PROTEIN"/>
    <property type="match status" value="1"/>
</dbReference>
<dbReference type="InterPro" id="IPR018163">
    <property type="entry name" value="Thr/Ala-tRNA-synth_IIc_edit"/>
</dbReference>
<evidence type="ECO:0000256" key="2">
    <source>
        <dbReference type="ARBA" id="ARBA00004496"/>
    </source>
</evidence>
<sequence length="390" mass="44707">MTEKLFYTDPKVFEWTTEITGVFEHDDLYYVTLKETAFYPEGGGQPADLGWIGNYEVIDCIKKDEEVFHVLNTKPEEKVVDCKIDHYRRIDHTQHHSGQHLLSAICLDLFGINTLSFHLSNETATIDLDVSSLSDEQLNKIEKVVNDHIVANHKVNVFYINRDEAEKYDIRKIPEGIDRLRIVQIENIEYNACAGTHVNSTSEIGLLKLLKTEKMKGKIRLYFICGLRLLKDYTEKHQLIADLSKLLTTGQDLLLNQVEKLKEANKEKERNYTTLFNQYADLLANQIIKEQGKEKVYQIFQELTIKELGIVSQKLLENEAQLIVLGTKNENKLLITQSGNLSIDCGKIVKEEANKYNGKGGGNAKRAQCSFTNEQSLEQFVLHIKEKINI</sequence>
<keyword evidence="3" id="KW-0479">Metal-binding</keyword>
<keyword evidence="5" id="KW-0175">Coiled coil</keyword>
<dbReference type="SMART" id="SM00863">
    <property type="entry name" value="tRNA_SAD"/>
    <property type="match status" value="1"/>
</dbReference>
<proteinExistence type="predicted"/>
<dbReference type="InterPro" id="IPR009000">
    <property type="entry name" value="Transl_B-barrel_sf"/>
</dbReference>
<dbReference type="RefSeq" id="WP_161919670.1">
    <property type="nucleotide sequence ID" value="NZ_JAACYS010000009.1"/>
</dbReference>
<dbReference type="Gene3D" id="3.30.980.10">
    <property type="entry name" value="Threonyl-trna Synthetase, Chain A, domain 2"/>
    <property type="match status" value="1"/>
</dbReference>
<evidence type="ECO:0000256" key="4">
    <source>
        <dbReference type="ARBA" id="ARBA00022833"/>
    </source>
</evidence>
<dbReference type="Gene3D" id="3.10.310.40">
    <property type="match status" value="1"/>
</dbReference>
<feature type="domain" description="Alanyl-transfer RNA synthetases family profile" evidence="6">
    <location>
        <begin position="1"/>
        <end position="220"/>
    </location>
</feature>
<evidence type="ECO:0000256" key="1">
    <source>
        <dbReference type="ARBA" id="ARBA00001947"/>
    </source>
</evidence>
<dbReference type="Pfam" id="PF07973">
    <property type="entry name" value="tRNA_SAD"/>
    <property type="match status" value="1"/>
</dbReference>
<accession>A0ABX0A6Q8</accession>
<comment type="caution">
    <text evidence="7">The sequence shown here is derived from an EMBL/GenBank/DDBJ whole genome shotgun (WGS) entry which is preliminary data.</text>
</comment>
<comment type="cofactor">
    <cofactor evidence="1">
        <name>Zn(2+)</name>
        <dbReference type="ChEBI" id="CHEBI:29105"/>
    </cofactor>
</comment>
<protein>
    <recommendedName>
        <fullName evidence="6">Alanyl-transfer RNA synthetases family profile domain-containing protein</fullName>
    </recommendedName>
</protein>